<dbReference type="Pfam" id="PF13411">
    <property type="entry name" value="MerR_1"/>
    <property type="match status" value="1"/>
</dbReference>
<dbReference type="InterPro" id="IPR009061">
    <property type="entry name" value="DNA-bd_dom_put_sf"/>
</dbReference>
<dbReference type="InterPro" id="IPR011256">
    <property type="entry name" value="Reg_factor_effector_dom_sf"/>
</dbReference>
<evidence type="ECO:0000256" key="2">
    <source>
        <dbReference type="SAM" id="Coils"/>
    </source>
</evidence>
<dbReference type="PANTHER" id="PTHR30204:SF97">
    <property type="entry name" value="MERR FAMILY REGULATORY PROTEIN"/>
    <property type="match status" value="1"/>
</dbReference>
<name>A0A852X5B2_9MICO</name>
<gene>
    <name evidence="4" type="ORF">BJY28_003041</name>
</gene>
<dbReference type="RefSeq" id="WP_179463747.1">
    <property type="nucleotide sequence ID" value="NZ_JACBZX010000001.1"/>
</dbReference>
<evidence type="ECO:0000313" key="4">
    <source>
        <dbReference type="EMBL" id="NYG38572.1"/>
    </source>
</evidence>
<feature type="domain" description="HTH merR-type" evidence="3">
    <location>
        <begin position="1"/>
        <end position="71"/>
    </location>
</feature>
<dbReference type="GO" id="GO:0003677">
    <property type="term" value="F:DNA binding"/>
    <property type="evidence" value="ECO:0007669"/>
    <property type="project" value="UniProtKB-KW"/>
</dbReference>
<sequence length="272" mass="28925">MLSIGEFARLVGVSVRMLRHYDRLGLLVPAHVDPSSGYRSYAADQLDRANRLVALKDLGFSLEEVGRLLDAPDGSVEIAELLRQRRRDLREQIAVDEQRLAQVEASLRLIERKSTMSTITITETELPAVSVAQLSTTVTEMSEAGPSVGPLFQQLTAALADAGAAQAGPGLATYTGGEDDESLVVTAAAPVAGPVPEGVEEGELPSAPRALTARYAGDDLAGLPEIWQAITEEAARRSLTPAGTNREVYLATPFDPDAEGAGWLIEVQIPVA</sequence>
<reference evidence="4 5" key="1">
    <citation type="submission" date="2020-07" db="EMBL/GenBank/DDBJ databases">
        <title>Sequencing the genomes of 1000 actinobacteria strains.</title>
        <authorList>
            <person name="Klenk H.-P."/>
        </authorList>
    </citation>
    <scope>NUCLEOTIDE SEQUENCE [LARGE SCALE GENOMIC DNA]</scope>
    <source>
        <strain evidence="4 5">DSM 24723</strain>
    </source>
</reference>
<dbReference type="InterPro" id="IPR047057">
    <property type="entry name" value="MerR_fam"/>
</dbReference>
<dbReference type="EMBL" id="JACBZX010000001">
    <property type="protein sequence ID" value="NYG38572.1"/>
    <property type="molecule type" value="Genomic_DNA"/>
</dbReference>
<dbReference type="InterPro" id="IPR010499">
    <property type="entry name" value="AraC_E-bd"/>
</dbReference>
<keyword evidence="1 4" id="KW-0238">DNA-binding</keyword>
<dbReference type="PROSITE" id="PS00552">
    <property type="entry name" value="HTH_MERR_1"/>
    <property type="match status" value="1"/>
</dbReference>
<proteinExistence type="predicted"/>
<dbReference type="InterPro" id="IPR000551">
    <property type="entry name" value="MerR-type_HTH_dom"/>
</dbReference>
<organism evidence="4 5">
    <name type="scientific">Janibacter alkaliphilus</name>
    <dbReference type="NCBI Taxonomy" id="1069963"/>
    <lineage>
        <taxon>Bacteria</taxon>
        <taxon>Bacillati</taxon>
        <taxon>Actinomycetota</taxon>
        <taxon>Actinomycetes</taxon>
        <taxon>Micrococcales</taxon>
        <taxon>Intrasporangiaceae</taxon>
        <taxon>Janibacter</taxon>
    </lineage>
</organism>
<dbReference type="PANTHER" id="PTHR30204">
    <property type="entry name" value="REDOX-CYCLING DRUG-SENSING TRANSCRIPTIONAL ACTIVATOR SOXR"/>
    <property type="match status" value="1"/>
</dbReference>
<dbReference type="AlphaFoldDB" id="A0A852X5B2"/>
<evidence type="ECO:0000256" key="1">
    <source>
        <dbReference type="ARBA" id="ARBA00023125"/>
    </source>
</evidence>
<dbReference type="CDD" id="cd01107">
    <property type="entry name" value="HTH_BmrR"/>
    <property type="match status" value="1"/>
</dbReference>
<feature type="coiled-coil region" evidence="2">
    <location>
        <begin position="79"/>
        <end position="113"/>
    </location>
</feature>
<protein>
    <submittedName>
        <fullName evidence="4">DNA-binding transcriptional MerR regulator</fullName>
    </submittedName>
</protein>
<dbReference type="SMART" id="SM00871">
    <property type="entry name" value="AraC_E_bind"/>
    <property type="match status" value="1"/>
</dbReference>
<dbReference type="SUPFAM" id="SSF46955">
    <property type="entry name" value="Putative DNA-binding domain"/>
    <property type="match status" value="1"/>
</dbReference>
<dbReference type="GO" id="GO:0003700">
    <property type="term" value="F:DNA-binding transcription factor activity"/>
    <property type="evidence" value="ECO:0007669"/>
    <property type="project" value="InterPro"/>
</dbReference>
<comment type="caution">
    <text evidence="4">The sequence shown here is derived from an EMBL/GenBank/DDBJ whole genome shotgun (WGS) entry which is preliminary data.</text>
</comment>
<dbReference type="Gene3D" id="1.10.1660.10">
    <property type="match status" value="1"/>
</dbReference>
<accession>A0A852X5B2</accession>
<evidence type="ECO:0000313" key="5">
    <source>
        <dbReference type="Proteomes" id="UP000592181"/>
    </source>
</evidence>
<dbReference type="PROSITE" id="PS50937">
    <property type="entry name" value="HTH_MERR_2"/>
    <property type="match status" value="1"/>
</dbReference>
<keyword evidence="2" id="KW-0175">Coiled coil</keyword>
<dbReference type="Proteomes" id="UP000592181">
    <property type="component" value="Unassembled WGS sequence"/>
</dbReference>
<evidence type="ECO:0000259" key="3">
    <source>
        <dbReference type="PROSITE" id="PS50937"/>
    </source>
</evidence>
<dbReference type="Gene3D" id="3.20.80.10">
    <property type="entry name" value="Regulatory factor, effector binding domain"/>
    <property type="match status" value="1"/>
</dbReference>
<dbReference type="SMART" id="SM00422">
    <property type="entry name" value="HTH_MERR"/>
    <property type="match status" value="1"/>
</dbReference>
<keyword evidence="5" id="KW-1185">Reference proteome</keyword>